<accession>A0A679IMS3</accession>
<proteinExistence type="predicted"/>
<sequence>MRYPATAAFLILAGIAPASAQSLPVDETTYVERSLNRDGPLVVEHRPIRRMPGGRINSNSAEIAGFCRDGGYVRRLDEFGNPTILRQREVCDSVAPRTLRPGDVDARPTWPVEQVERRRILRARG</sequence>
<feature type="chain" id="PRO_5025362963" evidence="1">
    <location>
        <begin position="21"/>
        <end position="125"/>
    </location>
</feature>
<dbReference type="AlphaFoldDB" id="A0A679IMS3"/>
<organism evidence="2">
    <name type="scientific">Methylobacterium bullatum</name>
    <dbReference type="NCBI Taxonomy" id="570505"/>
    <lineage>
        <taxon>Bacteria</taxon>
        <taxon>Pseudomonadati</taxon>
        <taxon>Pseudomonadota</taxon>
        <taxon>Alphaproteobacteria</taxon>
        <taxon>Hyphomicrobiales</taxon>
        <taxon>Methylobacteriaceae</taxon>
        <taxon>Methylobacterium</taxon>
    </lineage>
</organism>
<reference evidence="2" key="1">
    <citation type="submission" date="2019-12" db="EMBL/GenBank/DDBJ databases">
        <authorList>
            <person name="Cremers G."/>
        </authorList>
    </citation>
    <scope>NUCLEOTIDE SEQUENCE</scope>
    <source>
        <strain evidence="2">Mbul1</strain>
    </source>
</reference>
<keyword evidence="1" id="KW-0732">Signal</keyword>
<evidence type="ECO:0000313" key="2">
    <source>
        <dbReference type="EMBL" id="CAA2099960.1"/>
    </source>
</evidence>
<protein>
    <submittedName>
        <fullName evidence="2">Uncharacterized protein</fullName>
    </submittedName>
</protein>
<name>A0A679IMS3_9HYPH</name>
<evidence type="ECO:0000256" key="1">
    <source>
        <dbReference type="SAM" id="SignalP"/>
    </source>
</evidence>
<dbReference type="EMBL" id="LR743504">
    <property type="protein sequence ID" value="CAA2099960.1"/>
    <property type="molecule type" value="Genomic_DNA"/>
</dbReference>
<feature type="signal peptide" evidence="1">
    <location>
        <begin position="1"/>
        <end position="20"/>
    </location>
</feature>
<gene>
    <name evidence="2" type="ORF">MBUL_00430</name>
</gene>